<feature type="domain" description="Alpha-L-arabinofuranosidase B arabinose-binding" evidence="9">
    <location>
        <begin position="375"/>
        <end position="518"/>
    </location>
</feature>
<evidence type="ECO:0000256" key="3">
    <source>
        <dbReference type="ARBA" id="ARBA00022801"/>
    </source>
</evidence>
<comment type="similarity">
    <text evidence="1">Belongs to the glycosyl hydrolase 54 family.</text>
</comment>
<dbReference type="InterPro" id="IPR038964">
    <property type="entry name" value="ABFB"/>
</dbReference>
<gene>
    <name evidence="11" type="primary">abfA</name>
    <name evidence="11" type="ORF">GCM10014715_29550</name>
</gene>
<dbReference type="GO" id="GO:0046556">
    <property type="term" value="F:alpha-L-arabinofuranosidase activity"/>
    <property type="evidence" value="ECO:0007669"/>
    <property type="project" value="InterPro"/>
</dbReference>
<dbReference type="GO" id="GO:0045490">
    <property type="term" value="P:pectin catabolic process"/>
    <property type="evidence" value="ECO:0007669"/>
    <property type="project" value="TreeGrafter"/>
</dbReference>
<dbReference type="Pfam" id="PF09206">
    <property type="entry name" value="ArabFuran-catal"/>
    <property type="match status" value="1"/>
</dbReference>
<dbReference type="CDD" id="cd23399">
    <property type="entry name" value="beta-trefoil_ABD_ABFB"/>
    <property type="match status" value="1"/>
</dbReference>
<feature type="signal peptide" evidence="8">
    <location>
        <begin position="1"/>
        <end position="34"/>
    </location>
</feature>
<organism evidence="11 12">
    <name type="scientific">Streptomyces spiralis</name>
    <dbReference type="NCBI Taxonomy" id="66376"/>
    <lineage>
        <taxon>Bacteria</taxon>
        <taxon>Bacillati</taxon>
        <taxon>Actinomycetota</taxon>
        <taxon>Actinomycetes</taxon>
        <taxon>Kitasatosporales</taxon>
        <taxon>Streptomycetaceae</taxon>
        <taxon>Streptomyces</taxon>
    </lineage>
</organism>
<feature type="disulfide bond" evidence="7">
    <location>
        <begin position="106"/>
        <end position="111"/>
    </location>
</feature>
<evidence type="ECO:0000256" key="4">
    <source>
        <dbReference type="ARBA" id="ARBA00023180"/>
    </source>
</evidence>
<protein>
    <submittedName>
        <fullName evidence="11">Alpha-N-arabinofuranosidase</fullName>
    </submittedName>
</protein>
<evidence type="ECO:0000256" key="6">
    <source>
        <dbReference type="PIRSR" id="PIRSR638964-1"/>
    </source>
</evidence>
<dbReference type="FunFam" id="2.60.120.200:FF:000131">
    <property type="entry name" value="Probable alpha-L-arabinofuranosidase B"/>
    <property type="match status" value="1"/>
</dbReference>
<dbReference type="InterPro" id="IPR007934">
    <property type="entry name" value="AbfB_ABD"/>
</dbReference>
<dbReference type="InterPro" id="IPR015289">
    <property type="entry name" value="A-L-arabinofuranosidase_B_cat"/>
</dbReference>
<keyword evidence="4" id="KW-0325">Glycoprotein</keyword>
<proteinExistence type="inferred from homology"/>
<dbReference type="RefSeq" id="WP_189900387.1">
    <property type="nucleotide sequence ID" value="NZ_BNBC01000011.1"/>
</dbReference>
<evidence type="ECO:0000256" key="5">
    <source>
        <dbReference type="ARBA" id="ARBA00023295"/>
    </source>
</evidence>
<comment type="caution">
    <text evidence="11">The sequence shown here is derived from an EMBL/GenBank/DDBJ whole genome shotgun (WGS) entry which is preliminary data.</text>
</comment>
<evidence type="ECO:0000259" key="9">
    <source>
        <dbReference type="Pfam" id="PF05270"/>
    </source>
</evidence>
<dbReference type="Gene3D" id="2.80.10.50">
    <property type="match status" value="1"/>
</dbReference>
<feature type="active site" description="Nucleophile" evidence="6">
    <location>
        <position position="246"/>
    </location>
</feature>
<keyword evidence="7" id="KW-1015">Disulfide bond</keyword>
<evidence type="ECO:0000256" key="1">
    <source>
        <dbReference type="ARBA" id="ARBA00006963"/>
    </source>
</evidence>
<evidence type="ECO:0000256" key="7">
    <source>
        <dbReference type="PIRSR" id="PIRSR638964-3"/>
    </source>
</evidence>
<dbReference type="PANTHER" id="PTHR39447:SF2">
    <property type="entry name" value="ALPHA-L-ARABINOFURANOSIDASE B"/>
    <property type="match status" value="1"/>
</dbReference>
<dbReference type="Pfam" id="PF05270">
    <property type="entry name" value="AbfB"/>
    <property type="match status" value="1"/>
</dbReference>
<keyword evidence="2 8" id="KW-0732">Signal</keyword>
<evidence type="ECO:0000256" key="2">
    <source>
        <dbReference type="ARBA" id="ARBA00022729"/>
    </source>
</evidence>
<keyword evidence="3" id="KW-0378">Hydrolase</keyword>
<dbReference type="PANTHER" id="PTHR39447">
    <property type="entry name" value="ALPHA-L-ARABINOFURANOSIDASE B"/>
    <property type="match status" value="1"/>
</dbReference>
<feature type="active site" description="Proton donor" evidence="6">
    <location>
        <position position="322"/>
    </location>
</feature>
<name>A0A919DSN1_9ACTN</name>
<evidence type="ECO:0000259" key="10">
    <source>
        <dbReference type="Pfam" id="PF09206"/>
    </source>
</evidence>
<dbReference type="InterPro" id="IPR036195">
    <property type="entry name" value="AbfB_ABD_sf"/>
</dbReference>
<feature type="chain" id="PRO_5037549097" evidence="8">
    <location>
        <begin position="35"/>
        <end position="523"/>
    </location>
</feature>
<dbReference type="InterPro" id="IPR013320">
    <property type="entry name" value="ConA-like_dom_sf"/>
</dbReference>
<evidence type="ECO:0000256" key="8">
    <source>
        <dbReference type="SAM" id="SignalP"/>
    </source>
</evidence>
<dbReference type="EMBL" id="BNBC01000011">
    <property type="protein sequence ID" value="GHE73297.1"/>
    <property type="molecule type" value="Genomic_DNA"/>
</dbReference>
<reference evidence="11" key="2">
    <citation type="submission" date="2020-09" db="EMBL/GenBank/DDBJ databases">
        <authorList>
            <person name="Sun Q."/>
            <person name="Ohkuma M."/>
        </authorList>
    </citation>
    <scope>NUCLEOTIDE SEQUENCE</scope>
    <source>
        <strain evidence="11">JCM 3302</strain>
    </source>
</reference>
<dbReference type="SUPFAM" id="SSF110221">
    <property type="entry name" value="AbfB domain"/>
    <property type="match status" value="1"/>
</dbReference>
<sequence>MPVTSSRLRRIRPLALLTLALALALAMLGGQASAGSSAAAAGSLPCDLYASGGTPCVAAHSTTRALYSAYNGRLYQVKRASDGATRDIGVLSTGGYADAAAQDAFCAGTSCLITVVYDQSGRGNHLTQAPPGGFSGPAAGGYDNLAEASAAPVTVGGHKAYGVFIAPGTGYRNNSTNGIATGDQPEGMYAILDGTHYNGGCCFDYGNAETNSRDTGNGHMETIYFGNSKTWGYGTGNGPWVMADLENGLFSGVNRGYNAGNPSVSHRFLTAAVKGGPNQWAIRAGNAQSGGLSTYYSGPRPNVSGYNPMHKEGAIILGIGGDNSNGSAGTFYEGVLTSGYPSDATENAVQANINAAGYAPSSTASGLTVGSRVSLRATTPCCTTEYLRHDSADSNAAIATVSSSSSSADKSATTWIVRAGLGDASCVSFESADKPGQYLRHYDFRLRIDVNDGSALSRQDATFCPQASHNGQGISLRSANYPSDFVRHYNHAAYVASDGGSHEWDATAFWADDTSWVVTSPWA</sequence>
<reference evidence="11" key="1">
    <citation type="journal article" date="2014" name="Int. J. Syst. Evol. Microbiol.">
        <title>Complete genome sequence of Corynebacterium casei LMG S-19264T (=DSM 44701T), isolated from a smear-ripened cheese.</title>
        <authorList>
            <consortium name="US DOE Joint Genome Institute (JGI-PGF)"/>
            <person name="Walter F."/>
            <person name="Albersmeier A."/>
            <person name="Kalinowski J."/>
            <person name="Ruckert C."/>
        </authorList>
    </citation>
    <scope>NUCLEOTIDE SEQUENCE</scope>
    <source>
        <strain evidence="11">JCM 3302</strain>
    </source>
</reference>
<keyword evidence="12" id="KW-1185">Reference proteome</keyword>
<dbReference type="Proteomes" id="UP000641386">
    <property type="component" value="Unassembled WGS sequence"/>
</dbReference>
<dbReference type="GO" id="GO:0031221">
    <property type="term" value="P:arabinan metabolic process"/>
    <property type="evidence" value="ECO:0007669"/>
    <property type="project" value="InterPro"/>
</dbReference>
<feature type="domain" description="Alpha-L-arabinofuranosidase B catalytic" evidence="10">
    <location>
        <begin position="45"/>
        <end position="359"/>
    </location>
</feature>
<keyword evidence="5" id="KW-0326">Glycosidase</keyword>
<dbReference type="AlphaFoldDB" id="A0A919DSN1"/>
<dbReference type="GO" id="GO:0046373">
    <property type="term" value="P:L-arabinose metabolic process"/>
    <property type="evidence" value="ECO:0007669"/>
    <property type="project" value="InterPro"/>
</dbReference>
<evidence type="ECO:0000313" key="12">
    <source>
        <dbReference type="Proteomes" id="UP000641386"/>
    </source>
</evidence>
<feature type="disulfide bond" evidence="7">
    <location>
        <begin position="426"/>
        <end position="464"/>
    </location>
</feature>
<dbReference type="SUPFAM" id="SSF49899">
    <property type="entry name" value="Concanavalin A-like lectins/glucanases"/>
    <property type="match status" value="1"/>
</dbReference>
<dbReference type="Gene3D" id="2.60.120.200">
    <property type="match status" value="1"/>
</dbReference>
<accession>A0A919DSN1</accession>
<feature type="disulfide bond" evidence="7">
    <location>
        <begin position="46"/>
        <end position="56"/>
    </location>
</feature>
<feature type="disulfide bond" evidence="7">
    <location>
        <begin position="201"/>
        <end position="202"/>
    </location>
</feature>
<evidence type="ECO:0000313" key="11">
    <source>
        <dbReference type="EMBL" id="GHE73297.1"/>
    </source>
</evidence>